<dbReference type="Proteomes" id="UP000094385">
    <property type="component" value="Unassembled WGS sequence"/>
</dbReference>
<reference evidence="1 2" key="1">
    <citation type="journal article" date="2016" name="Proc. Natl. Acad. Sci. U.S.A.">
        <title>Comparative genomics of biotechnologically important yeasts.</title>
        <authorList>
            <person name="Riley R."/>
            <person name="Haridas S."/>
            <person name="Wolfe K.H."/>
            <person name="Lopes M.R."/>
            <person name="Hittinger C.T."/>
            <person name="Goeker M."/>
            <person name="Salamov A.A."/>
            <person name="Wisecaver J.H."/>
            <person name="Long T.M."/>
            <person name="Calvey C.H."/>
            <person name="Aerts A.L."/>
            <person name="Barry K.W."/>
            <person name="Choi C."/>
            <person name="Clum A."/>
            <person name="Coughlan A.Y."/>
            <person name="Deshpande S."/>
            <person name="Douglass A.P."/>
            <person name="Hanson S.J."/>
            <person name="Klenk H.-P."/>
            <person name="LaButti K.M."/>
            <person name="Lapidus A."/>
            <person name="Lindquist E.A."/>
            <person name="Lipzen A.M."/>
            <person name="Meier-Kolthoff J.P."/>
            <person name="Ohm R.A."/>
            <person name="Otillar R.P."/>
            <person name="Pangilinan J.L."/>
            <person name="Peng Y."/>
            <person name="Rokas A."/>
            <person name="Rosa C.A."/>
            <person name="Scheuner C."/>
            <person name="Sibirny A.A."/>
            <person name="Slot J.C."/>
            <person name="Stielow J.B."/>
            <person name="Sun H."/>
            <person name="Kurtzman C.P."/>
            <person name="Blackwell M."/>
            <person name="Grigoriev I.V."/>
            <person name="Jeffries T.W."/>
        </authorList>
    </citation>
    <scope>NUCLEOTIDE SEQUENCE [LARGE SCALE GENOMIC DNA]</scope>
    <source>
        <strain evidence="1 2">NRRL Y-11557</strain>
    </source>
</reference>
<name>A0A1E3Q8G8_LIPST</name>
<protein>
    <submittedName>
        <fullName evidence="1">Uncharacterized protein</fullName>
    </submittedName>
</protein>
<evidence type="ECO:0000313" key="1">
    <source>
        <dbReference type="EMBL" id="ODQ73878.1"/>
    </source>
</evidence>
<accession>A0A1E3Q8G8</accession>
<sequence>MSSVRFLFLCGGPGGRRVFGGPTLGKLSSFVTLTVDTTWIEQRHENMVPHSNPIFDRDNCTNLGIQGSFLLLGF</sequence>
<dbReference type="AlphaFoldDB" id="A0A1E3Q8G8"/>
<keyword evidence="2" id="KW-1185">Reference proteome</keyword>
<dbReference type="EMBL" id="KV454293">
    <property type="protein sequence ID" value="ODQ73878.1"/>
    <property type="molecule type" value="Genomic_DNA"/>
</dbReference>
<evidence type="ECO:0000313" key="2">
    <source>
        <dbReference type="Proteomes" id="UP000094385"/>
    </source>
</evidence>
<gene>
    <name evidence="1" type="ORF">LIPSTDRAFT_70948</name>
</gene>
<proteinExistence type="predicted"/>
<organism evidence="1 2">
    <name type="scientific">Lipomyces starkeyi NRRL Y-11557</name>
    <dbReference type="NCBI Taxonomy" id="675824"/>
    <lineage>
        <taxon>Eukaryota</taxon>
        <taxon>Fungi</taxon>
        <taxon>Dikarya</taxon>
        <taxon>Ascomycota</taxon>
        <taxon>Saccharomycotina</taxon>
        <taxon>Lipomycetes</taxon>
        <taxon>Lipomycetales</taxon>
        <taxon>Lipomycetaceae</taxon>
        <taxon>Lipomyces</taxon>
    </lineage>
</organism>